<dbReference type="SUPFAM" id="SSF52096">
    <property type="entry name" value="ClpP/crotonase"/>
    <property type="match status" value="1"/>
</dbReference>
<evidence type="ECO:0000313" key="2">
    <source>
        <dbReference type="EMBL" id="BBO30829.1"/>
    </source>
</evidence>
<proteinExistence type="predicted"/>
<evidence type="ECO:0000313" key="3">
    <source>
        <dbReference type="Proteomes" id="UP000326837"/>
    </source>
</evidence>
<dbReference type="Pfam" id="PF01972">
    <property type="entry name" value="SDH_protease"/>
    <property type="match status" value="1"/>
</dbReference>
<dbReference type="PANTHER" id="PTHR35984:SF1">
    <property type="entry name" value="PERIPLASMIC SERINE PROTEASE"/>
    <property type="match status" value="1"/>
</dbReference>
<accession>A0A5K7XCL2</accession>
<dbReference type="EMBL" id="AP021861">
    <property type="protein sequence ID" value="BBO30829.1"/>
    <property type="molecule type" value="Genomic_DNA"/>
</dbReference>
<evidence type="ECO:0000256" key="1">
    <source>
        <dbReference type="SAM" id="MobiDB-lite"/>
    </source>
</evidence>
<reference evidence="3" key="1">
    <citation type="submission" date="2019-10" db="EMBL/GenBank/DDBJ databases">
        <title>Lacipirellula parvula gen. nov., sp. nov., representing a lineage of planctomycetes widespread in freshwater anoxic habitats, and description of the family Lacipirellulaceae.</title>
        <authorList>
            <person name="Dedysh S.N."/>
            <person name="Kulichevskaya I.S."/>
            <person name="Beletsky A.V."/>
            <person name="Rakitin A.L."/>
            <person name="Mardanov A.V."/>
            <person name="Ivanova A.A."/>
            <person name="Saltykova V.X."/>
            <person name="Rijpstra W.I.C."/>
            <person name="Sinninghe Damste J.S."/>
            <person name="Ravin N.V."/>
        </authorList>
    </citation>
    <scope>NUCLEOTIDE SEQUENCE [LARGE SCALE GENOMIC DNA]</scope>
    <source>
        <strain evidence="3">PX69</strain>
    </source>
</reference>
<dbReference type="RefSeq" id="WP_152097092.1">
    <property type="nucleotide sequence ID" value="NZ_AP021861.1"/>
</dbReference>
<organism evidence="2 3">
    <name type="scientific">Lacipirellula parvula</name>
    <dbReference type="NCBI Taxonomy" id="2650471"/>
    <lineage>
        <taxon>Bacteria</taxon>
        <taxon>Pseudomonadati</taxon>
        <taxon>Planctomycetota</taxon>
        <taxon>Planctomycetia</taxon>
        <taxon>Pirellulales</taxon>
        <taxon>Lacipirellulaceae</taxon>
        <taxon>Lacipirellula</taxon>
    </lineage>
</organism>
<dbReference type="GO" id="GO:0016020">
    <property type="term" value="C:membrane"/>
    <property type="evidence" value="ECO:0007669"/>
    <property type="project" value="InterPro"/>
</dbReference>
<name>A0A5K7XCL2_9BACT</name>
<dbReference type="Gene3D" id="3.90.226.10">
    <property type="entry name" value="2-enoyl-CoA Hydratase, Chain A, domain 1"/>
    <property type="match status" value="1"/>
</dbReference>
<dbReference type="AlphaFoldDB" id="A0A5K7XCL2"/>
<dbReference type="KEGG" id="lpav:PLANPX_0441"/>
<dbReference type="Proteomes" id="UP000326837">
    <property type="component" value="Chromosome"/>
</dbReference>
<dbReference type="InterPro" id="IPR029045">
    <property type="entry name" value="ClpP/crotonase-like_dom_sf"/>
</dbReference>
<feature type="region of interest" description="Disordered" evidence="1">
    <location>
        <begin position="1"/>
        <end position="30"/>
    </location>
</feature>
<dbReference type="PANTHER" id="PTHR35984">
    <property type="entry name" value="PERIPLASMIC SERINE PROTEASE"/>
    <property type="match status" value="1"/>
</dbReference>
<sequence>MAKKKPTKAAGTGVVLPKKLSGAKKPAKPKVKPPLFASMCPGTAPPGSNAHEYALPEEYSDACIRLEALLKMPVWLLVQSGMPRDSSFRGRDWNMLGDAVCTEFLAARHTGALPKQPIALVIDSNGGLARQTFVLASLLRHHCGGFVAVIPRRAKSAATLLSLGADRIILNTHAELGPLDVQLADPEREEYISGLDEVQSLERMHAFTMTAFDKMMLLLVDRSGKKTSTVMPIVSAFVSALARPMFENIDVVRYTQMSRLLKVAEEYAKRLLVRNYGDAEASRIATMLVENYPEHGFPIYREEAERTIGLKIADASSEIIETLEVMARYQSNLCAIGRVVKS</sequence>
<protein>
    <submittedName>
        <fullName evidence="2">Uncharacterized protein</fullName>
    </submittedName>
</protein>
<gene>
    <name evidence="2" type="ORF">PLANPX_0441</name>
</gene>
<keyword evidence="3" id="KW-1185">Reference proteome</keyword>
<dbReference type="InterPro" id="IPR002825">
    <property type="entry name" value="Pept_S49_ser-pept_pro"/>
</dbReference>
<feature type="compositionally biased region" description="Basic residues" evidence="1">
    <location>
        <begin position="21"/>
        <end position="30"/>
    </location>
</feature>